<dbReference type="Gene3D" id="3.40.50.300">
    <property type="entry name" value="P-loop containing nucleotide triphosphate hydrolases"/>
    <property type="match status" value="1"/>
</dbReference>
<dbReference type="AlphaFoldDB" id="A0A0F9HBV9"/>
<dbReference type="NCBIfam" id="TIGR00231">
    <property type="entry name" value="small_GTP"/>
    <property type="match status" value="1"/>
</dbReference>
<dbReference type="SUPFAM" id="SSF52540">
    <property type="entry name" value="P-loop containing nucleoside triphosphate hydrolases"/>
    <property type="match status" value="1"/>
</dbReference>
<dbReference type="EMBL" id="LAZR01054632">
    <property type="protein sequence ID" value="KKK78137.1"/>
    <property type="molecule type" value="Genomic_DNA"/>
</dbReference>
<dbReference type="InterPro" id="IPR050227">
    <property type="entry name" value="Rab"/>
</dbReference>
<dbReference type="EMBL" id="LAZR01015516">
    <property type="protein sequence ID" value="KKM09969.1"/>
    <property type="molecule type" value="Genomic_DNA"/>
</dbReference>
<name>A0A0F9HBV9_9ZZZZ</name>
<dbReference type="SMART" id="SM00174">
    <property type="entry name" value="RHO"/>
    <property type="match status" value="1"/>
</dbReference>
<dbReference type="PRINTS" id="PR00449">
    <property type="entry name" value="RASTRNSFRMNG"/>
</dbReference>
<comment type="caution">
    <text evidence="4">The sequence shown here is derived from an EMBL/GenBank/DDBJ whole genome shotgun (WGS) entry which is preliminary data.</text>
</comment>
<accession>A0A0F9HBV9</accession>
<keyword evidence="1" id="KW-0547">Nucleotide-binding</keyword>
<keyword evidence="2" id="KW-0342">GTP-binding</keyword>
<evidence type="ECO:0000313" key="3">
    <source>
        <dbReference type="EMBL" id="KKK78137.1"/>
    </source>
</evidence>
<dbReference type="PROSITE" id="PS51421">
    <property type="entry name" value="RAS"/>
    <property type="match status" value="1"/>
</dbReference>
<sequence>MNETGRKFRFKITVIGDGRVGKTSLIKKFTQGSFKKDYVKTIGAQFSVYDKEIDGDKIRLLFWDIAGQDTFHFLRPSFFKNSRAAIIVYSLEDNNPGRESFNHLSNWCEDITKFCGDVPIVVFANKVDLTDEKNLDESDIQTFIKENNFLGYYFTSAKTGKGVIDAFNAIIDELYYKFKELSLEL</sequence>
<gene>
    <name evidence="4" type="ORF">LCGC14_1722230</name>
    <name evidence="3" type="ORF">LCGC14_2846570</name>
</gene>
<reference evidence="4" key="1">
    <citation type="journal article" date="2015" name="Nature">
        <title>Complex archaea that bridge the gap between prokaryotes and eukaryotes.</title>
        <authorList>
            <person name="Spang A."/>
            <person name="Saw J.H."/>
            <person name="Jorgensen S.L."/>
            <person name="Zaremba-Niedzwiedzka K."/>
            <person name="Martijn J."/>
            <person name="Lind A.E."/>
            <person name="van Eijk R."/>
            <person name="Schleper C."/>
            <person name="Guy L."/>
            <person name="Ettema T.J."/>
        </authorList>
    </citation>
    <scope>NUCLEOTIDE SEQUENCE</scope>
</reference>
<dbReference type="FunFam" id="3.40.50.300:FF:001329">
    <property type="entry name" value="Small GTP-binding protein, putative"/>
    <property type="match status" value="1"/>
</dbReference>
<dbReference type="PROSITE" id="PS51419">
    <property type="entry name" value="RAB"/>
    <property type="match status" value="1"/>
</dbReference>
<dbReference type="SMART" id="SM00176">
    <property type="entry name" value="RAN"/>
    <property type="match status" value="1"/>
</dbReference>
<dbReference type="CDD" id="cd00154">
    <property type="entry name" value="Rab"/>
    <property type="match status" value="1"/>
</dbReference>
<dbReference type="SMART" id="SM00173">
    <property type="entry name" value="RAS"/>
    <property type="match status" value="1"/>
</dbReference>
<evidence type="ECO:0000256" key="1">
    <source>
        <dbReference type="ARBA" id="ARBA00022741"/>
    </source>
</evidence>
<dbReference type="GO" id="GO:0003924">
    <property type="term" value="F:GTPase activity"/>
    <property type="evidence" value="ECO:0007669"/>
    <property type="project" value="InterPro"/>
</dbReference>
<dbReference type="Pfam" id="PF00071">
    <property type="entry name" value="Ras"/>
    <property type="match status" value="1"/>
</dbReference>
<dbReference type="PROSITE" id="PS51420">
    <property type="entry name" value="RHO"/>
    <property type="match status" value="1"/>
</dbReference>
<evidence type="ECO:0008006" key="5">
    <source>
        <dbReference type="Google" id="ProtNLM"/>
    </source>
</evidence>
<dbReference type="InterPro" id="IPR001806">
    <property type="entry name" value="Small_GTPase"/>
</dbReference>
<evidence type="ECO:0000313" key="4">
    <source>
        <dbReference type="EMBL" id="KKM09969.1"/>
    </source>
</evidence>
<protein>
    <recommendedName>
        <fullName evidence="5">GTP-binding protein</fullName>
    </recommendedName>
</protein>
<dbReference type="SMART" id="SM00175">
    <property type="entry name" value="RAB"/>
    <property type="match status" value="1"/>
</dbReference>
<organism evidence="4">
    <name type="scientific">marine sediment metagenome</name>
    <dbReference type="NCBI Taxonomy" id="412755"/>
    <lineage>
        <taxon>unclassified sequences</taxon>
        <taxon>metagenomes</taxon>
        <taxon>ecological metagenomes</taxon>
    </lineage>
</organism>
<dbReference type="InterPro" id="IPR027417">
    <property type="entry name" value="P-loop_NTPase"/>
</dbReference>
<proteinExistence type="predicted"/>
<dbReference type="InterPro" id="IPR005225">
    <property type="entry name" value="Small_GTP-bd"/>
</dbReference>
<dbReference type="PANTHER" id="PTHR47977">
    <property type="entry name" value="RAS-RELATED PROTEIN RAB"/>
    <property type="match status" value="1"/>
</dbReference>
<evidence type="ECO:0000256" key="2">
    <source>
        <dbReference type="ARBA" id="ARBA00023134"/>
    </source>
</evidence>
<dbReference type="GO" id="GO:0005525">
    <property type="term" value="F:GTP binding"/>
    <property type="evidence" value="ECO:0007669"/>
    <property type="project" value="UniProtKB-KW"/>
</dbReference>